<evidence type="ECO:0000313" key="2">
    <source>
        <dbReference type="EMBL" id="CAI9737767.1"/>
    </source>
</evidence>
<dbReference type="AlphaFoldDB" id="A0AA36FHI7"/>
<accession>A0AA36FHI7</accession>
<protein>
    <submittedName>
        <fullName evidence="2">Uncharacterized protein</fullName>
    </submittedName>
</protein>
<evidence type="ECO:0000313" key="3">
    <source>
        <dbReference type="Proteomes" id="UP001162480"/>
    </source>
</evidence>
<organism evidence="2 3">
    <name type="scientific">Octopus vulgaris</name>
    <name type="common">Common octopus</name>
    <dbReference type="NCBI Taxonomy" id="6645"/>
    <lineage>
        <taxon>Eukaryota</taxon>
        <taxon>Metazoa</taxon>
        <taxon>Spiralia</taxon>
        <taxon>Lophotrochozoa</taxon>
        <taxon>Mollusca</taxon>
        <taxon>Cephalopoda</taxon>
        <taxon>Coleoidea</taxon>
        <taxon>Octopodiformes</taxon>
        <taxon>Octopoda</taxon>
        <taxon>Incirrata</taxon>
        <taxon>Octopodidae</taxon>
        <taxon>Octopus</taxon>
    </lineage>
</organism>
<proteinExistence type="predicted"/>
<dbReference type="EMBL" id="OX597833">
    <property type="protein sequence ID" value="CAI9737767.1"/>
    <property type="molecule type" value="Genomic_DNA"/>
</dbReference>
<evidence type="ECO:0000256" key="1">
    <source>
        <dbReference type="SAM" id="MobiDB-lite"/>
    </source>
</evidence>
<sequence length="66" mass="7566">MTDETRYPTKRVRLTRIHKILLQYMSQHNVMAAGKDIAPAMLPMDKGSAPRGVKRKQRTLSIKDKS</sequence>
<gene>
    <name evidence="2" type="ORF">OCTVUL_1B011997</name>
</gene>
<reference evidence="2" key="1">
    <citation type="submission" date="2023-08" db="EMBL/GenBank/DDBJ databases">
        <authorList>
            <person name="Alioto T."/>
            <person name="Alioto T."/>
            <person name="Gomez Garrido J."/>
        </authorList>
    </citation>
    <scope>NUCLEOTIDE SEQUENCE</scope>
</reference>
<keyword evidence="3" id="KW-1185">Reference proteome</keyword>
<dbReference type="Proteomes" id="UP001162480">
    <property type="component" value="Chromosome 20"/>
</dbReference>
<name>A0AA36FHI7_OCTVU</name>
<feature type="region of interest" description="Disordered" evidence="1">
    <location>
        <begin position="43"/>
        <end position="66"/>
    </location>
</feature>